<feature type="compositionally biased region" description="Acidic residues" evidence="7">
    <location>
        <begin position="128"/>
        <end position="154"/>
    </location>
</feature>
<evidence type="ECO:0000256" key="3">
    <source>
        <dbReference type="ARBA" id="ARBA00022729"/>
    </source>
</evidence>
<protein>
    <recommendedName>
        <fullName evidence="6">Evasin</fullName>
    </recommendedName>
</protein>
<evidence type="ECO:0000256" key="6">
    <source>
        <dbReference type="RuleBase" id="RU369006"/>
    </source>
</evidence>
<feature type="signal peptide" evidence="8">
    <location>
        <begin position="1"/>
        <end position="21"/>
    </location>
</feature>
<feature type="chain" id="PRO_5005517657" description="Evasin" evidence="8">
    <location>
        <begin position="22"/>
        <end position="154"/>
    </location>
</feature>
<keyword evidence="2 6" id="KW-0964">Secreted</keyword>
<evidence type="ECO:0000256" key="8">
    <source>
        <dbReference type="SAM" id="SignalP"/>
    </source>
</evidence>
<sequence>MLLLKLTLFILILEIGERAMCSDSCPMDAKSSPKALPQSSLLNTTDDKGCKYQVLADWDTGDFLIVNCTKTCPKGEHSTVTNGQTCIITVRESTTPEDVIVLVGTCNNGSCVAKNEPDCRRITLPVPGDDDEGDEEEEEEDDEEEAEEEEEEEE</sequence>
<accession>A0A0K8RHK4</accession>
<reference evidence="9" key="1">
    <citation type="submission" date="2012-12" db="EMBL/GenBank/DDBJ databases">
        <title>Identification and characterization of a phenylalanine ammonia-lyase gene family in Isatis indigotica Fort.</title>
        <authorList>
            <person name="Liu Q."/>
            <person name="Chen J."/>
            <person name="Zhou X."/>
            <person name="Di P."/>
            <person name="Xiao Y."/>
            <person name="Xuan H."/>
            <person name="Zhang L."/>
            <person name="Chen W."/>
        </authorList>
    </citation>
    <scope>NUCLEOTIDE SEQUENCE</scope>
    <source>
        <tissue evidence="9">Salivary gland</tissue>
    </source>
</reference>
<organism evidence="9">
    <name type="scientific">Ixodes ricinus</name>
    <name type="common">Common tick</name>
    <name type="synonym">Acarus ricinus</name>
    <dbReference type="NCBI Taxonomy" id="34613"/>
    <lineage>
        <taxon>Eukaryota</taxon>
        <taxon>Metazoa</taxon>
        <taxon>Ecdysozoa</taxon>
        <taxon>Arthropoda</taxon>
        <taxon>Chelicerata</taxon>
        <taxon>Arachnida</taxon>
        <taxon>Acari</taxon>
        <taxon>Parasitiformes</taxon>
        <taxon>Ixodida</taxon>
        <taxon>Ixodoidea</taxon>
        <taxon>Ixodidae</taxon>
        <taxon>Ixodinae</taxon>
        <taxon>Ixodes</taxon>
    </lineage>
</organism>
<keyword evidence="3 6" id="KW-0732">Signal</keyword>
<dbReference type="Pfam" id="PF19429">
    <property type="entry name" value="EVA_Class_A"/>
    <property type="match status" value="1"/>
</dbReference>
<evidence type="ECO:0000256" key="2">
    <source>
        <dbReference type="ARBA" id="ARBA00022525"/>
    </source>
</evidence>
<evidence type="ECO:0000256" key="4">
    <source>
        <dbReference type="ARBA" id="ARBA00023157"/>
    </source>
</evidence>
<dbReference type="Gene3D" id="2.30.130.100">
    <property type="match status" value="1"/>
</dbReference>
<name>A0A0K8RHK4_IXORI</name>
<evidence type="ECO:0000256" key="1">
    <source>
        <dbReference type="ARBA" id="ARBA00004613"/>
    </source>
</evidence>
<dbReference type="GO" id="GO:0019957">
    <property type="term" value="F:C-C chemokine binding"/>
    <property type="evidence" value="ECO:0007669"/>
    <property type="project" value="InterPro"/>
</dbReference>
<comment type="subcellular location">
    <subcellularLocation>
        <location evidence="1 6">Secreted</location>
    </subcellularLocation>
</comment>
<dbReference type="GO" id="GO:0005576">
    <property type="term" value="C:extracellular region"/>
    <property type="evidence" value="ECO:0007669"/>
    <property type="project" value="UniProtKB-SubCell"/>
</dbReference>
<dbReference type="EMBL" id="GADI01003252">
    <property type="protein sequence ID" value="JAA70556.1"/>
    <property type="molecule type" value="mRNA"/>
</dbReference>
<comment type="function">
    <text evidence="6">Salivary chemokine-binding protein which binds to host chemokines.</text>
</comment>
<evidence type="ECO:0000256" key="7">
    <source>
        <dbReference type="SAM" id="MobiDB-lite"/>
    </source>
</evidence>
<dbReference type="AlphaFoldDB" id="A0A0K8RHK4"/>
<keyword evidence="5 6" id="KW-0325">Glycoprotein</keyword>
<dbReference type="InterPro" id="IPR045797">
    <property type="entry name" value="EVA_Class_A"/>
</dbReference>
<keyword evidence="4 6" id="KW-1015">Disulfide bond</keyword>
<evidence type="ECO:0000313" key="9">
    <source>
        <dbReference type="EMBL" id="JAA70556.1"/>
    </source>
</evidence>
<proteinExistence type="evidence at transcript level"/>
<feature type="region of interest" description="Disordered" evidence="7">
    <location>
        <begin position="120"/>
        <end position="154"/>
    </location>
</feature>
<evidence type="ECO:0000256" key="5">
    <source>
        <dbReference type="ARBA" id="ARBA00023180"/>
    </source>
</evidence>